<organism evidence="1 2">
    <name type="scientific">Hypoxylon rubiginosum</name>
    <dbReference type="NCBI Taxonomy" id="110542"/>
    <lineage>
        <taxon>Eukaryota</taxon>
        <taxon>Fungi</taxon>
        <taxon>Dikarya</taxon>
        <taxon>Ascomycota</taxon>
        <taxon>Pezizomycotina</taxon>
        <taxon>Sordariomycetes</taxon>
        <taxon>Xylariomycetidae</taxon>
        <taxon>Xylariales</taxon>
        <taxon>Hypoxylaceae</taxon>
        <taxon>Hypoxylon</taxon>
    </lineage>
</organism>
<proteinExistence type="predicted"/>
<evidence type="ECO:0000313" key="2">
    <source>
        <dbReference type="Proteomes" id="UP001497700"/>
    </source>
</evidence>
<comment type="caution">
    <text evidence="1">The sequence shown here is derived from an EMBL/GenBank/DDBJ whole genome shotgun (WGS) entry which is preliminary data.</text>
</comment>
<reference evidence="1 2" key="1">
    <citation type="journal article" date="2022" name="New Phytol.">
        <title>Ecological generalism drives hyperdiversity of secondary metabolite gene clusters in xylarialean endophytes.</title>
        <authorList>
            <person name="Franco M.E.E."/>
            <person name="Wisecaver J.H."/>
            <person name="Arnold A.E."/>
            <person name="Ju Y.M."/>
            <person name="Slot J.C."/>
            <person name="Ahrendt S."/>
            <person name="Moore L.P."/>
            <person name="Eastman K.E."/>
            <person name="Scott K."/>
            <person name="Konkel Z."/>
            <person name="Mondo S.J."/>
            <person name="Kuo A."/>
            <person name="Hayes R.D."/>
            <person name="Haridas S."/>
            <person name="Andreopoulos B."/>
            <person name="Riley R."/>
            <person name="LaButti K."/>
            <person name="Pangilinan J."/>
            <person name="Lipzen A."/>
            <person name="Amirebrahimi M."/>
            <person name="Yan J."/>
            <person name="Adam C."/>
            <person name="Keymanesh K."/>
            <person name="Ng V."/>
            <person name="Louie K."/>
            <person name="Northen T."/>
            <person name="Drula E."/>
            <person name="Henrissat B."/>
            <person name="Hsieh H.M."/>
            <person name="Youens-Clark K."/>
            <person name="Lutzoni F."/>
            <person name="Miadlikowska J."/>
            <person name="Eastwood D.C."/>
            <person name="Hamelin R.C."/>
            <person name="Grigoriev I.V."/>
            <person name="U'Ren J.M."/>
        </authorList>
    </citation>
    <scope>NUCLEOTIDE SEQUENCE [LARGE SCALE GENOMIC DNA]</scope>
    <source>
        <strain evidence="1 2">CBS 119005</strain>
    </source>
</reference>
<gene>
    <name evidence="1" type="ORF">F4820DRAFT_460636</name>
</gene>
<dbReference type="EMBL" id="MU393540">
    <property type="protein sequence ID" value="KAI4861832.1"/>
    <property type="molecule type" value="Genomic_DNA"/>
</dbReference>
<sequence>MPVSQQAIPLVVVFTLFLAIAFLAVGLRLHVRITLLKNPGWDDWLCLASACCALATYLSNMGTVAVGFGNPLPSLTPENRQTALQTLWISPPLWGLSSALIKMSIVASYLRIWSSKPFKLFCRLLLFLIAVFGLTLFFGGVLACVPVQLSWTPPNARDGGHCIDLPRFMFVTSTLNTAVDLLIFAVPVPLVRRLQIARRQRVALLIVFTIGAVVCVASVLRLVSIYQLLRVPTDPSSGGVALGLWSGVELTLAVICACLPTLRPVVARVFPRLLHTTVNSSPSWVGTGTGTGTRRGTQRATGDENGTYRMRELPSNDFSSDDNKPGGGDVERGVIRVKSTIDINVEQDSIPDLSVDKHDRSVWI</sequence>
<name>A0ACB9YR11_9PEZI</name>
<evidence type="ECO:0000313" key="1">
    <source>
        <dbReference type="EMBL" id="KAI4861832.1"/>
    </source>
</evidence>
<dbReference type="Proteomes" id="UP001497700">
    <property type="component" value="Unassembled WGS sequence"/>
</dbReference>
<protein>
    <submittedName>
        <fullName evidence="1">Uncharacterized protein</fullName>
    </submittedName>
</protein>
<accession>A0ACB9YR11</accession>
<keyword evidence="2" id="KW-1185">Reference proteome</keyword>